<reference evidence="1 2" key="1">
    <citation type="submission" date="2024-04" db="EMBL/GenBank/DDBJ databases">
        <title>Human intestinal bacterial collection.</title>
        <authorList>
            <person name="Pauvert C."/>
            <person name="Hitch T.C.A."/>
            <person name="Clavel T."/>
        </authorList>
    </citation>
    <scope>NUCLEOTIDE SEQUENCE [LARGE SCALE GENOMIC DNA]</scope>
    <source>
        <strain evidence="1 2">CLA-AA-H181</strain>
    </source>
</reference>
<keyword evidence="2" id="KW-1185">Reference proteome</keyword>
<dbReference type="RefSeq" id="WP_349093495.1">
    <property type="nucleotide sequence ID" value="NZ_JBBNGJ010000015.1"/>
</dbReference>
<organism evidence="1 2">
    <name type="scientific">Coprococcus aceti</name>
    <dbReference type="NCBI Taxonomy" id="2981786"/>
    <lineage>
        <taxon>Bacteria</taxon>
        <taxon>Bacillati</taxon>
        <taxon>Bacillota</taxon>
        <taxon>Clostridia</taxon>
        <taxon>Lachnospirales</taxon>
        <taxon>Lachnospiraceae</taxon>
        <taxon>Coprococcus</taxon>
    </lineage>
</organism>
<accession>A0ABV1IEX2</accession>
<evidence type="ECO:0000313" key="1">
    <source>
        <dbReference type="EMBL" id="MEQ2593923.1"/>
    </source>
</evidence>
<comment type="caution">
    <text evidence="1">The sequence shown here is derived from an EMBL/GenBank/DDBJ whole genome shotgun (WGS) entry which is preliminary data.</text>
</comment>
<gene>
    <name evidence="1" type="ORF">AAAU18_13530</name>
</gene>
<evidence type="ECO:0000313" key="2">
    <source>
        <dbReference type="Proteomes" id="UP001494672"/>
    </source>
</evidence>
<sequence>MENILSVEETKTRLICELSTVTGFKYLKSGILKKTVKDIVFEINFFSSKWNASGQSIEVNADLRIIYKKYGKLPVDNVIASMSYNPKDGYWYDISTESKLLETKNILEKRFRDTAMDLVKRFDEDYNAAI</sequence>
<name>A0ABV1IEX2_9FIRM</name>
<dbReference type="Proteomes" id="UP001494672">
    <property type="component" value="Unassembled WGS sequence"/>
</dbReference>
<proteinExistence type="predicted"/>
<dbReference type="EMBL" id="JBBNGJ010000015">
    <property type="protein sequence ID" value="MEQ2593923.1"/>
    <property type="molecule type" value="Genomic_DNA"/>
</dbReference>
<protein>
    <submittedName>
        <fullName evidence="1">Uncharacterized protein</fullName>
    </submittedName>
</protein>